<reference evidence="3 4" key="1">
    <citation type="submission" date="2018-03" db="EMBL/GenBank/DDBJ databases">
        <title>Genomic Encyclopedia of Archaeal and Bacterial Type Strains, Phase II (KMG-II): from individual species to whole genera.</title>
        <authorList>
            <person name="Goeker M."/>
        </authorList>
    </citation>
    <scope>NUCLEOTIDE SEQUENCE [LARGE SCALE GENOMIC DNA]</scope>
    <source>
        <strain evidence="3 4">DSM 44946</strain>
    </source>
</reference>
<comment type="caution">
    <text evidence="3">The sequence shown here is derived from an EMBL/GenBank/DDBJ whole genome shotgun (WGS) entry which is preliminary data.</text>
</comment>
<gene>
    <name evidence="3" type="ORF">CLV97_11097</name>
</gene>
<evidence type="ECO:0000256" key="2">
    <source>
        <dbReference type="PROSITE-ProRule" id="PRU00252"/>
    </source>
</evidence>
<dbReference type="GO" id="GO:0006260">
    <property type="term" value="P:DNA replication"/>
    <property type="evidence" value="ECO:0007669"/>
    <property type="project" value="InterPro"/>
</dbReference>
<dbReference type="PROSITE" id="PS50935">
    <property type="entry name" value="SSB"/>
    <property type="match status" value="1"/>
</dbReference>
<proteinExistence type="predicted"/>
<dbReference type="GO" id="GO:0003697">
    <property type="term" value="F:single-stranded DNA binding"/>
    <property type="evidence" value="ECO:0007669"/>
    <property type="project" value="InterPro"/>
</dbReference>
<dbReference type="InterPro" id="IPR000424">
    <property type="entry name" value="Primosome_PriB/ssb"/>
</dbReference>
<dbReference type="InterPro" id="IPR012340">
    <property type="entry name" value="NA-bd_OB-fold"/>
</dbReference>
<dbReference type="Gene3D" id="2.40.50.140">
    <property type="entry name" value="Nucleic acid-binding proteins"/>
    <property type="match status" value="1"/>
</dbReference>
<sequence>MFQLEVDRPFVNQRGNRDTDIINMVAWRKQAENVAKHMKEGHMVAAEGRLQVRSFRRNGRKVLVTEVVADSVRVLEEETTTKTEDQ</sequence>
<organism evidence="3 4">
    <name type="scientific">Planifilum fimeticola</name>
    <dbReference type="NCBI Taxonomy" id="201975"/>
    <lineage>
        <taxon>Bacteria</taxon>
        <taxon>Bacillati</taxon>
        <taxon>Bacillota</taxon>
        <taxon>Bacilli</taxon>
        <taxon>Bacillales</taxon>
        <taxon>Thermoactinomycetaceae</taxon>
        <taxon>Planifilum</taxon>
    </lineage>
</organism>
<dbReference type="Pfam" id="PF00436">
    <property type="entry name" value="SSB"/>
    <property type="match status" value="1"/>
</dbReference>
<accession>A0A2T0LFF1</accession>
<evidence type="ECO:0000313" key="3">
    <source>
        <dbReference type="EMBL" id="PRX40905.1"/>
    </source>
</evidence>
<dbReference type="SUPFAM" id="SSF50249">
    <property type="entry name" value="Nucleic acid-binding proteins"/>
    <property type="match status" value="1"/>
</dbReference>
<keyword evidence="1 2" id="KW-0238">DNA-binding</keyword>
<dbReference type="AlphaFoldDB" id="A0A2T0LFF1"/>
<dbReference type="EMBL" id="PVNE01000010">
    <property type="protein sequence ID" value="PRX40905.1"/>
    <property type="molecule type" value="Genomic_DNA"/>
</dbReference>
<evidence type="ECO:0000313" key="4">
    <source>
        <dbReference type="Proteomes" id="UP000237797"/>
    </source>
</evidence>
<dbReference type="Proteomes" id="UP000237797">
    <property type="component" value="Unassembled WGS sequence"/>
</dbReference>
<dbReference type="InterPro" id="IPR011344">
    <property type="entry name" value="ssDNA-bd"/>
</dbReference>
<dbReference type="PIRSF" id="PIRSF002070">
    <property type="entry name" value="SSB"/>
    <property type="match status" value="1"/>
</dbReference>
<name>A0A2T0LFF1_9BACL</name>
<evidence type="ECO:0000256" key="1">
    <source>
        <dbReference type="ARBA" id="ARBA00023125"/>
    </source>
</evidence>
<keyword evidence="4" id="KW-1185">Reference proteome</keyword>
<dbReference type="CDD" id="cd04496">
    <property type="entry name" value="SSB_OBF"/>
    <property type="match status" value="1"/>
</dbReference>
<protein>
    <submittedName>
        <fullName evidence="3">Single-stranded DNA-binding protein</fullName>
    </submittedName>
</protein>